<evidence type="ECO:0000259" key="8">
    <source>
        <dbReference type="Pfam" id="PF02229"/>
    </source>
</evidence>
<dbReference type="InterPro" id="IPR003173">
    <property type="entry name" value="PC4_C"/>
</dbReference>
<dbReference type="InterPro" id="IPR045125">
    <property type="entry name" value="Sub1/Tcp4-like"/>
</dbReference>
<gene>
    <name evidence="9" type="ORF">D0Z07_1088</name>
</gene>
<comment type="similarity">
    <text evidence="2">Belongs to the transcriptional coactivator PC4 family.</text>
</comment>
<evidence type="ECO:0000256" key="4">
    <source>
        <dbReference type="ARBA" id="ARBA00023125"/>
    </source>
</evidence>
<accession>A0A9P7B067</accession>
<sequence length="155" mass="17284">MAKTKRSREDGETYESDGGFVSNDDGNAPKSKRSKKAGVSKPKSDSEDKFWALSSGRTQRRVGISEFKSNKLINIREFYEKDDEYLPGKKGISLNIDQYKLLLQAIPEINAALKEEGIDVGESALPDEEADPAPRRAKAKKEKANIEETSDEDDE</sequence>
<dbReference type="GO" id="GO:0003713">
    <property type="term" value="F:transcription coactivator activity"/>
    <property type="evidence" value="ECO:0007669"/>
    <property type="project" value="InterPro"/>
</dbReference>
<dbReference type="Proteomes" id="UP000785200">
    <property type="component" value="Unassembled WGS sequence"/>
</dbReference>
<keyword evidence="4" id="KW-0238">DNA-binding</keyword>
<evidence type="ECO:0000313" key="9">
    <source>
        <dbReference type="EMBL" id="KAG0651825.1"/>
    </source>
</evidence>
<dbReference type="Gene3D" id="2.30.31.10">
    <property type="entry name" value="Transcriptional Coactivator Pc4, Chain A"/>
    <property type="match status" value="1"/>
</dbReference>
<keyword evidence="3" id="KW-0805">Transcription regulation</keyword>
<keyword evidence="6" id="KW-0539">Nucleus</keyword>
<dbReference type="Pfam" id="PF02229">
    <property type="entry name" value="PC4"/>
    <property type="match status" value="1"/>
</dbReference>
<comment type="caution">
    <text evidence="9">The sequence shown here is derived from an EMBL/GenBank/DDBJ whole genome shotgun (WGS) entry which is preliminary data.</text>
</comment>
<feature type="region of interest" description="Disordered" evidence="7">
    <location>
        <begin position="122"/>
        <end position="155"/>
    </location>
</feature>
<evidence type="ECO:0000256" key="5">
    <source>
        <dbReference type="ARBA" id="ARBA00023163"/>
    </source>
</evidence>
<name>A0A9P7B067_9HELO</name>
<keyword evidence="5" id="KW-0804">Transcription</keyword>
<dbReference type="EMBL" id="VNKQ01000003">
    <property type="protein sequence ID" value="KAG0651825.1"/>
    <property type="molecule type" value="Genomic_DNA"/>
</dbReference>
<feature type="domain" description="Transcriptional coactivator p15 (PC4) C-terminal" evidence="8">
    <location>
        <begin position="58"/>
        <end position="105"/>
    </location>
</feature>
<comment type="subcellular location">
    <subcellularLocation>
        <location evidence="1">Nucleus</location>
    </subcellularLocation>
</comment>
<dbReference type="SUPFAM" id="SSF54447">
    <property type="entry name" value="ssDNA-binding transcriptional regulator domain"/>
    <property type="match status" value="1"/>
</dbReference>
<reference evidence="9" key="1">
    <citation type="submission" date="2019-07" db="EMBL/GenBank/DDBJ databases">
        <title>Hyphodiscus hymeniophilus genome sequencing and assembly.</title>
        <authorList>
            <person name="Kramer G."/>
            <person name="Nodwell J."/>
        </authorList>
    </citation>
    <scope>NUCLEOTIDE SEQUENCE</scope>
    <source>
        <strain evidence="9">ATCC 34498</strain>
    </source>
</reference>
<evidence type="ECO:0000313" key="10">
    <source>
        <dbReference type="Proteomes" id="UP000785200"/>
    </source>
</evidence>
<keyword evidence="10" id="KW-1185">Reference proteome</keyword>
<feature type="region of interest" description="Disordered" evidence="7">
    <location>
        <begin position="1"/>
        <end position="57"/>
    </location>
</feature>
<evidence type="ECO:0000256" key="7">
    <source>
        <dbReference type="SAM" id="MobiDB-lite"/>
    </source>
</evidence>
<evidence type="ECO:0000256" key="3">
    <source>
        <dbReference type="ARBA" id="ARBA00023015"/>
    </source>
</evidence>
<dbReference type="GO" id="GO:0003677">
    <property type="term" value="F:DNA binding"/>
    <property type="evidence" value="ECO:0007669"/>
    <property type="project" value="UniProtKB-KW"/>
</dbReference>
<dbReference type="AlphaFoldDB" id="A0A9P7B067"/>
<dbReference type="GO" id="GO:0060261">
    <property type="term" value="P:positive regulation of transcription initiation by RNA polymerase II"/>
    <property type="evidence" value="ECO:0007669"/>
    <property type="project" value="InterPro"/>
</dbReference>
<evidence type="ECO:0000256" key="6">
    <source>
        <dbReference type="ARBA" id="ARBA00023242"/>
    </source>
</evidence>
<dbReference type="OrthoDB" id="2505440at2759"/>
<dbReference type="GO" id="GO:0005634">
    <property type="term" value="C:nucleus"/>
    <property type="evidence" value="ECO:0007669"/>
    <property type="project" value="UniProtKB-SubCell"/>
</dbReference>
<organism evidence="9 10">
    <name type="scientific">Hyphodiscus hymeniophilus</name>
    <dbReference type="NCBI Taxonomy" id="353542"/>
    <lineage>
        <taxon>Eukaryota</taxon>
        <taxon>Fungi</taxon>
        <taxon>Dikarya</taxon>
        <taxon>Ascomycota</taxon>
        <taxon>Pezizomycotina</taxon>
        <taxon>Leotiomycetes</taxon>
        <taxon>Helotiales</taxon>
        <taxon>Hyphodiscaceae</taxon>
        <taxon>Hyphodiscus</taxon>
    </lineage>
</organism>
<evidence type="ECO:0000256" key="1">
    <source>
        <dbReference type="ARBA" id="ARBA00004123"/>
    </source>
</evidence>
<evidence type="ECO:0000256" key="2">
    <source>
        <dbReference type="ARBA" id="ARBA00009001"/>
    </source>
</evidence>
<dbReference type="PANTHER" id="PTHR13215">
    <property type="entry name" value="RNA POLYMERASE II TRANSCRIPTIONAL COACTIVATOR"/>
    <property type="match status" value="1"/>
</dbReference>
<protein>
    <submittedName>
        <fullName evidence="9">RNA polymerase II transcriptional coactivator</fullName>
    </submittedName>
</protein>
<proteinExistence type="inferred from homology"/>
<dbReference type="InterPro" id="IPR009044">
    <property type="entry name" value="ssDNA-bd_transcriptional_reg"/>
</dbReference>